<reference evidence="6" key="2">
    <citation type="submission" date="2021-01" db="EMBL/GenBank/DDBJ databases">
        <title>Pan-genome distribution and transcriptional activeness of fungal secondary metabolism genes in Aspergillus section Fumigati.</title>
        <authorList>
            <person name="Takahashi H."/>
            <person name="Umemura M."/>
            <person name="Ninomiya A."/>
            <person name="Kusuya Y."/>
            <person name="Urayama S."/>
            <person name="Shimizu M."/>
            <person name="Watanabe A."/>
            <person name="Kamei K."/>
            <person name="Yaguchi T."/>
            <person name="Hagiwara D."/>
        </authorList>
    </citation>
    <scope>NUCLEOTIDE SEQUENCE</scope>
    <source>
        <strain evidence="6">IFM 46973</strain>
    </source>
</reference>
<evidence type="ECO:0000256" key="4">
    <source>
        <dbReference type="ARBA" id="ARBA00023002"/>
    </source>
</evidence>
<dbReference type="InterPro" id="IPR016169">
    <property type="entry name" value="FAD-bd_PCMH_sub2"/>
</dbReference>
<comment type="caution">
    <text evidence="6">The sequence shown here is derived from an EMBL/GenBank/DDBJ whole genome shotgun (WGS) entry which is preliminary data.</text>
</comment>
<comment type="similarity">
    <text evidence="1">Belongs to the oxygen-dependent FAD-linked oxidoreductase family.</text>
</comment>
<evidence type="ECO:0000313" key="7">
    <source>
        <dbReference type="Proteomes" id="UP000036893"/>
    </source>
</evidence>
<dbReference type="PANTHER" id="PTHR42973:SF7">
    <property type="entry name" value="FAD-BINDING PCMH-TYPE DOMAIN-CONTAINING PROTEIN"/>
    <property type="match status" value="1"/>
</dbReference>
<dbReference type="GO" id="GO:0016491">
    <property type="term" value="F:oxidoreductase activity"/>
    <property type="evidence" value="ECO:0007669"/>
    <property type="project" value="UniProtKB-KW"/>
</dbReference>
<feature type="domain" description="FAD-binding PCMH-type" evidence="5">
    <location>
        <begin position="41"/>
        <end position="207"/>
    </location>
</feature>
<accession>A0A8E0UXN5</accession>
<dbReference type="Gene3D" id="3.40.462.20">
    <property type="match status" value="1"/>
</dbReference>
<dbReference type="InterPro" id="IPR050416">
    <property type="entry name" value="FAD-linked_Oxidoreductase"/>
</dbReference>
<evidence type="ECO:0000256" key="1">
    <source>
        <dbReference type="ARBA" id="ARBA00005466"/>
    </source>
</evidence>
<evidence type="ECO:0000256" key="2">
    <source>
        <dbReference type="ARBA" id="ARBA00022630"/>
    </source>
</evidence>
<organism evidence="6 7">
    <name type="scientific">Aspergillus udagawae</name>
    <dbReference type="NCBI Taxonomy" id="91492"/>
    <lineage>
        <taxon>Eukaryota</taxon>
        <taxon>Fungi</taxon>
        <taxon>Dikarya</taxon>
        <taxon>Ascomycota</taxon>
        <taxon>Pezizomycotina</taxon>
        <taxon>Eurotiomycetes</taxon>
        <taxon>Eurotiomycetidae</taxon>
        <taxon>Eurotiales</taxon>
        <taxon>Aspergillaceae</taxon>
        <taxon>Aspergillus</taxon>
        <taxon>Aspergillus subgen. Fumigati</taxon>
    </lineage>
</organism>
<dbReference type="InterPro" id="IPR036318">
    <property type="entry name" value="FAD-bd_PCMH-like_sf"/>
</dbReference>
<dbReference type="GeneID" id="66991522"/>
<keyword evidence="2" id="KW-0285">Flavoprotein</keyword>
<name>A0A8E0UXN5_9EURO</name>
<dbReference type="PROSITE" id="PS51387">
    <property type="entry name" value="FAD_PCMH"/>
    <property type="match status" value="1"/>
</dbReference>
<dbReference type="PANTHER" id="PTHR42973">
    <property type="entry name" value="BINDING OXIDOREDUCTASE, PUTATIVE (AFU_ORTHOLOGUE AFUA_1G17690)-RELATED"/>
    <property type="match status" value="1"/>
</dbReference>
<dbReference type="InterPro" id="IPR016166">
    <property type="entry name" value="FAD-bd_PCMH"/>
</dbReference>
<keyword evidence="3" id="KW-0274">FAD</keyword>
<proteinExistence type="inferred from homology"/>
<dbReference type="InterPro" id="IPR016167">
    <property type="entry name" value="FAD-bd_PCMH_sub1"/>
</dbReference>
<evidence type="ECO:0000256" key="3">
    <source>
        <dbReference type="ARBA" id="ARBA00022827"/>
    </source>
</evidence>
<keyword evidence="4" id="KW-0560">Oxidoreductase</keyword>
<gene>
    <name evidence="6" type="ORF">Aud_004046</name>
</gene>
<protein>
    <recommendedName>
        <fullName evidence="5">FAD-binding PCMH-type domain-containing protein</fullName>
    </recommendedName>
</protein>
<dbReference type="Gene3D" id="3.30.465.10">
    <property type="match status" value="1"/>
</dbReference>
<dbReference type="InterPro" id="IPR006094">
    <property type="entry name" value="Oxid_FAD_bind_N"/>
</dbReference>
<dbReference type="EMBL" id="BBXM02000003">
    <property type="protein sequence ID" value="GIC87658.1"/>
    <property type="molecule type" value="Genomic_DNA"/>
</dbReference>
<dbReference type="Pfam" id="PF01565">
    <property type="entry name" value="FAD_binding_4"/>
    <property type="match status" value="1"/>
</dbReference>
<dbReference type="Gene3D" id="3.30.43.10">
    <property type="entry name" value="Uridine Diphospho-n-acetylenolpyruvylglucosamine Reductase, domain 2"/>
    <property type="match status" value="1"/>
</dbReference>
<evidence type="ECO:0000313" key="6">
    <source>
        <dbReference type="EMBL" id="GIC87658.1"/>
    </source>
</evidence>
<dbReference type="Proteomes" id="UP000036893">
    <property type="component" value="Unassembled WGS sequence"/>
</dbReference>
<dbReference type="SUPFAM" id="SSF56176">
    <property type="entry name" value="FAD-binding/transporter-associated domain-like"/>
    <property type="match status" value="1"/>
</dbReference>
<dbReference type="RefSeq" id="XP_043144924.1">
    <property type="nucleotide sequence ID" value="XM_043288989.1"/>
</dbReference>
<dbReference type="GO" id="GO:0071949">
    <property type="term" value="F:FAD binding"/>
    <property type="evidence" value="ECO:0007669"/>
    <property type="project" value="InterPro"/>
</dbReference>
<evidence type="ECO:0000259" key="5">
    <source>
        <dbReference type="PROSITE" id="PS51387"/>
    </source>
</evidence>
<dbReference type="AlphaFoldDB" id="A0A8E0UXN5"/>
<sequence>MADTPQLTALESFLQAHPTIKYIPPSSPEYPSARKVWNGSRRDNPLAIVQPQSPSDVVSLIRFSKSQSLPFTLRSGGHNLEGRSLVDGALLIDLRDLNAVTIAPDRKSAIVQGGILQGELANRLWTEGLATPTGSIPSVGYVGWATYGGYGSFSSHWGLGADQILGATVINPDGEIIAADEALLQGIRGAGGLFGVIIDLTIKVYPLTTLLSGAILYDSTDITKTFIDFNAAYRALLDSDPLPPQLTIQQIVINSPSAGRLLAAIFVWSSPDTTTGHAWAAKIADLAPTLANTVAETTILSLLASTDALVPSTTYGAPRTHSIRRITPAVAETIGQYLATMPSDPGTMFSIHQLRGPSATQQKHLNVFAAREPHYMLEILGYAAEETLSAEAMEWAVQMARGIERVDPGNVLPTAYISLYNTAAAASSDEVLRRVYGDKAGVVRDLKRGFDPGNVFRLTVPSL</sequence>
<reference evidence="6" key="1">
    <citation type="journal article" date="2015" name="Genome Announc.">
        <title>Draft Genome Sequence of the Pathogenic Filamentous Fungus Aspergillus udagawae Strain IFM 46973T.</title>
        <authorList>
            <person name="Kusuya Y."/>
            <person name="Takahashi-Nakaguchi A."/>
            <person name="Takahashi H."/>
            <person name="Yaguchi T."/>
        </authorList>
    </citation>
    <scope>NUCLEOTIDE SEQUENCE</scope>
    <source>
        <strain evidence="6">IFM 46973</strain>
    </source>
</reference>